<name>A0A5P6VQF5_PSEXY</name>
<keyword evidence="2" id="KW-0547">Nucleotide-binding</keyword>
<dbReference type="InterPro" id="IPR017871">
    <property type="entry name" value="ABC_transporter-like_CS"/>
</dbReference>
<feature type="domain" description="ABC transporter" evidence="4">
    <location>
        <begin position="2"/>
        <end position="237"/>
    </location>
</feature>
<evidence type="ECO:0000256" key="3">
    <source>
        <dbReference type="ARBA" id="ARBA00022840"/>
    </source>
</evidence>
<dbReference type="SMART" id="SM00382">
    <property type="entry name" value="AAA"/>
    <property type="match status" value="1"/>
</dbReference>
<dbReference type="PANTHER" id="PTHR45772">
    <property type="entry name" value="CONSERVED COMPONENT OF ABC TRANSPORTER FOR NATURAL AMINO ACIDS-RELATED"/>
    <property type="match status" value="1"/>
</dbReference>
<protein>
    <submittedName>
        <fullName evidence="5">ATP-binding cassette domain-containing protein</fullName>
    </submittedName>
</protein>
<dbReference type="Gene3D" id="3.40.50.300">
    <property type="entry name" value="P-loop containing nucleotide triphosphate hydrolases"/>
    <property type="match status" value="1"/>
</dbReference>
<dbReference type="PROSITE" id="PS50893">
    <property type="entry name" value="ABC_TRANSPORTER_2"/>
    <property type="match status" value="1"/>
</dbReference>
<reference evidence="6" key="1">
    <citation type="submission" date="2019-08" db="EMBL/GenBank/DDBJ databases">
        <title>Complete Genome Sequence of the Polysaccharide-Degrading Rumen Bacterium Pseudobutyrivibrio xylanivorans MA3014.</title>
        <authorList>
            <person name="Palevich N."/>
            <person name="Maclean P.H."/>
            <person name="Kelly W.J."/>
            <person name="Leahy S.C."/>
            <person name="Rakonjac J."/>
            <person name="Attwood G.T."/>
        </authorList>
    </citation>
    <scope>NUCLEOTIDE SEQUENCE [LARGE SCALE GENOMIC DNA]</scope>
    <source>
        <strain evidence="6">MA3014</strain>
    </source>
</reference>
<dbReference type="Pfam" id="PF00005">
    <property type="entry name" value="ABC_tran"/>
    <property type="match status" value="1"/>
</dbReference>
<evidence type="ECO:0000256" key="1">
    <source>
        <dbReference type="ARBA" id="ARBA00022448"/>
    </source>
</evidence>
<dbReference type="GO" id="GO:0005886">
    <property type="term" value="C:plasma membrane"/>
    <property type="evidence" value="ECO:0007669"/>
    <property type="project" value="TreeGrafter"/>
</dbReference>
<accession>A0A5P6VQF5</accession>
<dbReference type="GO" id="GO:0016887">
    <property type="term" value="F:ATP hydrolysis activity"/>
    <property type="evidence" value="ECO:0007669"/>
    <property type="project" value="InterPro"/>
</dbReference>
<dbReference type="InterPro" id="IPR003439">
    <property type="entry name" value="ABC_transporter-like_ATP-bd"/>
</dbReference>
<dbReference type="SUPFAM" id="SSF52540">
    <property type="entry name" value="P-loop containing nucleoside triphosphate hydrolases"/>
    <property type="match status" value="1"/>
</dbReference>
<dbReference type="Proteomes" id="UP000327030">
    <property type="component" value="Chromosome 1"/>
</dbReference>
<dbReference type="OrthoDB" id="9806149at2"/>
<evidence type="ECO:0000259" key="4">
    <source>
        <dbReference type="PROSITE" id="PS50893"/>
    </source>
</evidence>
<gene>
    <name evidence="5" type="ORF">FXF36_08510</name>
</gene>
<dbReference type="GO" id="GO:0005524">
    <property type="term" value="F:ATP binding"/>
    <property type="evidence" value="ECO:0007669"/>
    <property type="project" value="UniProtKB-KW"/>
</dbReference>
<keyword evidence="1" id="KW-0813">Transport</keyword>
<proteinExistence type="predicted"/>
<keyword evidence="3 5" id="KW-0067">ATP-binding</keyword>
<organism evidence="5 6">
    <name type="scientific">Pseudobutyrivibrio xylanivorans</name>
    <dbReference type="NCBI Taxonomy" id="185007"/>
    <lineage>
        <taxon>Bacteria</taxon>
        <taxon>Bacillati</taxon>
        <taxon>Bacillota</taxon>
        <taxon>Clostridia</taxon>
        <taxon>Lachnospirales</taxon>
        <taxon>Lachnospiraceae</taxon>
        <taxon>Pseudobutyrivibrio</taxon>
    </lineage>
</organism>
<evidence type="ECO:0000313" key="5">
    <source>
        <dbReference type="EMBL" id="QFJ54896.1"/>
    </source>
</evidence>
<dbReference type="InterPro" id="IPR051120">
    <property type="entry name" value="ABC_AA/LPS_Transport"/>
</dbReference>
<dbReference type="RefSeq" id="WP_151623355.1">
    <property type="nucleotide sequence ID" value="NZ_CP043028.1"/>
</dbReference>
<evidence type="ECO:0000313" key="6">
    <source>
        <dbReference type="Proteomes" id="UP000327030"/>
    </source>
</evidence>
<sequence length="246" mass="26669">MLEIKNLTYRVDDEGDTKKEIIDGLDLTVEDGKFIVITGPNGGGKSTLAKLIMGVNQLTSGQIILDGVDISEKNITERAKMGISFAFQAPVHFKGIRVIDLLRLAAGEQISVAAACEYLSKVGLCAKDYVEREVNASLSGGELKRIEIATVLARGTKLSIFDEPEAGIDLWSFQNLIKVFENMRKTVNGTIIVISHQERILNIADEIVVIENGKVKKQGPKDEILPELLGTDSAASIACEKLGGDQ</sequence>
<dbReference type="InterPro" id="IPR003593">
    <property type="entry name" value="AAA+_ATPase"/>
</dbReference>
<dbReference type="PROSITE" id="PS00211">
    <property type="entry name" value="ABC_TRANSPORTER_1"/>
    <property type="match status" value="1"/>
</dbReference>
<dbReference type="InterPro" id="IPR027417">
    <property type="entry name" value="P-loop_NTPase"/>
</dbReference>
<dbReference type="AlphaFoldDB" id="A0A5P6VQF5"/>
<dbReference type="PANTHER" id="PTHR45772:SF3">
    <property type="entry name" value="ABC TRANSPORTER ATP-BINDING PROTEIN"/>
    <property type="match status" value="1"/>
</dbReference>
<dbReference type="KEGG" id="pxv:FXF36_08510"/>
<evidence type="ECO:0000256" key="2">
    <source>
        <dbReference type="ARBA" id="ARBA00022741"/>
    </source>
</evidence>
<dbReference type="EMBL" id="CP043028">
    <property type="protein sequence ID" value="QFJ54896.1"/>
    <property type="molecule type" value="Genomic_DNA"/>
</dbReference>